<dbReference type="SUPFAM" id="SSF46689">
    <property type="entry name" value="Homeodomain-like"/>
    <property type="match status" value="1"/>
</dbReference>
<dbReference type="EMBL" id="MLCO01000182">
    <property type="protein sequence ID" value="ONG50682.1"/>
    <property type="molecule type" value="Genomic_DNA"/>
</dbReference>
<dbReference type="InterPro" id="IPR001647">
    <property type="entry name" value="HTH_TetR"/>
</dbReference>
<dbReference type="OrthoDB" id="9805134at2"/>
<evidence type="ECO:0000313" key="5">
    <source>
        <dbReference type="Proteomes" id="UP000188879"/>
    </source>
</evidence>
<dbReference type="InterPro" id="IPR009057">
    <property type="entry name" value="Homeodomain-like_sf"/>
</dbReference>
<dbReference type="RefSeq" id="WP_076958616.1">
    <property type="nucleotide sequence ID" value="NZ_MLCO01000182.1"/>
</dbReference>
<dbReference type="Pfam" id="PF17937">
    <property type="entry name" value="TetR_C_28"/>
    <property type="match status" value="1"/>
</dbReference>
<dbReference type="AlphaFoldDB" id="A0A1V2GZ98"/>
<dbReference type="InterPro" id="IPR050109">
    <property type="entry name" value="HTH-type_TetR-like_transc_reg"/>
</dbReference>
<evidence type="ECO:0000259" key="3">
    <source>
        <dbReference type="PROSITE" id="PS50977"/>
    </source>
</evidence>
<accession>A0A1V2GZ98</accession>
<feature type="domain" description="HTH tetR-type" evidence="3">
    <location>
        <begin position="8"/>
        <end position="68"/>
    </location>
</feature>
<reference evidence="4 5" key="1">
    <citation type="submission" date="2016-10" db="EMBL/GenBank/DDBJ databases">
        <title>Draft Genome sequence of Roseomonas sp. strain M3.</title>
        <authorList>
            <person name="Subhash Y."/>
            <person name="Lee S."/>
        </authorList>
    </citation>
    <scope>NUCLEOTIDE SEQUENCE [LARGE SCALE GENOMIC DNA]</scope>
    <source>
        <strain evidence="4 5">M3</strain>
    </source>
</reference>
<protein>
    <submittedName>
        <fullName evidence="4">TetR family transcriptional regulator</fullName>
    </submittedName>
</protein>
<dbReference type="InterPro" id="IPR041479">
    <property type="entry name" value="TetR_CgmR_C"/>
</dbReference>
<evidence type="ECO:0000256" key="2">
    <source>
        <dbReference type="PROSITE-ProRule" id="PRU00335"/>
    </source>
</evidence>
<proteinExistence type="predicted"/>
<keyword evidence="5" id="KW-1185">Reference proteome</keyword>
<evidence type="ECO:0000313" key="4">
    <source>
        <dbReference type="EMBL" id="ONG50682.1"/>
    </source>
</evidence>
<dbReference type="GO" id="GO:0003700">
    <property type="term" value="F:DNA-binding transcription factor activity"/>
    <property type="evidence" value="ECO:0007669"/>
    <property type="project" value="TreeGrafter"/>
</dbReference>
<organism evidence="4 5">
    <name type="scientific">Teichococcus deserti</name>
    <dbReference type="NCBI Taxonomy" id="1817963"/>
    <lineage>
        <taxon>Bacteria</taxon>
        <taxon>Pseudomonadati</taxon>
        <taxon>Pseudomonadota</taxon>
        <taxon>Alphaproteobacteria</taxon>
        <taxon>Acetobacterales</taxon>
        <taxon>Roseomonadaceae</taxon>
        <taxon>Roseomonas</taxon>
    </lineage>
</organism>
<comment type="caution">
    <text evidence="4">The sequence shown here is derived from an EMBL/GenBank/DDBJ whole genome shotgun (WGS) entry which is preliminary data.</text>
</comment>
<dbReference type="GO" id="GO:0000976">
    <property type="term" value="F:transcription cis-regulatory region binding"/>
    <property type="evidence" value="ECO:0007669"/>
    <property type="project" value="TreeGrafter"/>
</dbReference>
<gene>
    <name evidence="4" type="ORF">BKE38_17540</name>
</gene>
<dbReference type="Pfam" id="PF00440">
    <property type="entry name" value="TetR_N"/>
    <property type="match status" value="1"/>
</dbReference>
<dbReference type="PANTHER" id="PTHR30055">
    <property type="entry name" value="HTH-TYPE TRANSCRIPTIONAL REGULATOR RUTR"/>
    <property type="match status" value="1"/>
</dbReference>
<dbReference type="PANTHER" id="PTHR30055:SF148">
    <property type="entry name" value="TETR-FAMILY TRANSCRIPTIONAL REGULATOR"/>
    <property type="match status" value="1"/>
</dbReference>
<dbReference type="Gene3D" id="1.10.357.10">
    <property type="entry name" value="Tetracycline Repressor, domain 2"/>
    <property type="match status" value="1"/>
</dbReference>
<feature type="DNA-binding region" description="H-T-H motif" evidence="2">
    <location>
        <begin position="31"/>
        <end position="50"/>
    </location>
</feature>
<name>A0A1V2GZ98_9PROT</name>
<evidence type="ECO:0000256" key="1">
    <source>
        <dbReference type="ARBA" id="ARBA00023125"/>
    </source>
</evidence>
<dbReference type="Proteomes" id="UP000188879">
    <property type="component" value="Unassembled WGS sequence"/>
</dbReference>
<keyword evidence="1 2" id="KW-0238">DNA-binding</keyword>
<sequence length="189" mass="20519">MDNPTRSRRSRSAVLQAALAIIARDGPGRLTLEALAREAGMSKGGLMHQYRSKAAVLLALLEHQLAYFDGFHSEQQAELGDRHPEAHLAADLATAREATSMPRSVAFAILAAVAEEPGMLSVIRDRAAERLAGIRAEAADPELATLRWLAAQGLVHGMLLGVSPLEAEERERLFARLMDADRWRLAAPP</sequence>
<dbReference type="PROSITE" id="PS50977">
    <property type="entry name" value="HTH_TETR_2"/>
    <property type="match status" value="1"/>
</dbReference>